<protein>
    <recommendedName>
        <fullName evidence="3">6-phosphogluconate dehydrogenase</fullName>
    </recommendedName>
</protein>
<reference evidence="1 2" key="1">
    <citation type="submission" date="2018-06" db="EMBL/GenBank/DDBJ databases">
        <title>Mucibacter soli gen. nov., sp. nov., a new member of the family Chitinophagaceae producing mucin.</title>
        <authorList>
            <person name="Kim M.-K."/>
            <person name="Park S."/>
            <person name="Kim T.-S."/>
            <person name="Joung Y."/>
            <person name="Han J.-H."/>
            <person name="Kim S.B."/>
        </authorList>
    </citation>
    <scope>NUCLEOTIDE SEQUENCE [LARGE SCALE GENOMIC DNA]</scope>
    <source>
        <strain evidence="1 2">R1-15</strain>
    </source>
</reference>
<evidence type="ECO:0000313" key="1">
    <source>
        <dbReference type="EMBL" id="PZF74278.1"/>
    </source>
</evidence>
<dbReference type="RefSeq" id="WP_110997694.1">
    <property type="nucleotide sequence ID" value="NZ_QKTW01000006.1"/>
</dbReference>
<sequence>MRKIIFFAVILLLLGVTGYVYWFYYRVYGDGIRDGKLLRFSRRGQIFKTYEGQIQYGVGNIGAGSYNPNYFYFSVTDEAVADSLEKCLGKIVNVHYVQYMRSLPWRGENYGDKTESSTQCIVDKVVDVKDAQGY</sequence>
<evidence type="ECO:0008006" key="3">
    <source>
        <dbReference type="Google" id="ProtNLM"/>
    </source>
</evidence>
<accession>A0A2W2B2L6</accession>
<keyword evidence="2" id="KW-1185">Reference proteome</keyword>
<comment type="caution">
    <text evidence="1">The sequence shown here is derived from an EMBL/GenBank/DDBJ whole genome shotgun (WGS) entry which is preliminary data.</text>
</comment>
<dbReference type="EMBL" id="QKTW01000006">
    <property type="protein sequence ID" value="PZF74278.1"/>
    <property type="molecule type" value="Genomic_DNA"/>
</dbReference>
<dbReference type="AlphaFoldDB" id="A0A2W2B2L6"/>
<proteinExistence type="predicted"/>
<name>A0A2W2B2L6_9BACT</name>
<evidence type="ECO:0000313" key="2">
    <source>
        <dbReference type="Proteomes" id="UP000248745"/>
    </source>
</evidence>
<gene>
    <name evidence="1" type="ORF">DN068_04525</name>
</gene>
<dbReference type="Proteomes" id="UP000248745">
    <property type="component" value="Unassembled WGS sequence"/>
</dbReference>
<dbReference type="OrthoDB" id="9794557at2"/>
<organism evidence="1 2">
    <name type="scientific">Taibaiella soli</name>
    <dbReference type="NCBI Taxonomy" id="1649169"/>
    <lineage>
        <taxon>Bacteria</taxon>
        <taxon>Pseudomonadati</taxon>
        <taxon>Bacteroidota</taxon>
        <taxon>Chitinophagia</taxon>
        <taxon>Chitinophagales</taxon>
        <taxon>Chitinophagaceae</taxon>
        <taxon>Taibaiella</taxon>
    </lineage>
</organism>